<gene>
    <name evidence="4" type="ORF">DEQ80_02360</name>
</gene>
<sequence length="96" mass="10786">MKPTLQKTHENLVQPQPSDERPLADFSTDARVKVRRFGNLPPATLHHLQAYGVLPGREIRVLAQRPLVIIQVEESELALEESVAREVFAEAVQLPV</sequence>
<evidence type="ECO:0000259" key="3">
    <source>
        <dbReference type="SMART" id="SM00899"/>
    </source>
</evidence>
<dbReference type="InterPro" id="IPR038157">
    <property type="entry name" value="FeoA_core_dom"/>
</dbReference>
<dbReference type="InterPro" id="IPR008988">
    <property type="entry name" value="Transcriptional_repressor_C"/>
</dbReference>
<comment type="caution">
    <text evidence="4">The sequence shown here is derived from an EMBL/GenBank/DDBJ whole genome shotgun (WGS) entry which is preliminary data.</text>
</comment>
<dbReference type="STRING" id="229919.GCA_001050195_02431"/>
<dbReference type="GO" id="GO:0046914">
    <property type="term" value="F:transition metal ion binding"/>
    <property type="evidence" value="ECO:0007669"/>
    <property type="project" value="InterPro"/>
</dbReference>
<accession>A0A3D1JDL6</accession>
<evidence type="ECO:0000256" key="1">
    <source>
        <dbReference type="ARBA" id="ARBA00023004"/>
    </source>
</evidence>
<dbReference type="EMBL" id="DPBP01000009">
    <property type="protein sequence ID" value="HCE16681.1"/>
    <property type="molecule type" value="Genomic_DNA"/>
</dbReference>
<feature type="region of interest" description="Disordered" evidence="2">
    <location>
        <begin position="1"/>
        <end position="25"/>
    </location>
</feature>
<feature type="domain" description="Ferrous iron transporter FeoA-like" evidence="3">
    <location>
        <begin position="21"/>
        <end position="91"/>
    </location>
</feature>
<keyword evidence="1" id="KW-0408">Iron</keyword>
<proteinExistence type="predicted"/>
<evidence type="ECO:0000313" key="5">
    <source>
        <dbReference type="Proteomes" id="UP000264141"/>
    </source>
</evidence>
<dbReference type="RefSeq" id="WP_062194062.1">
    <property type="nucleotide sequence ID" value="NZ_DF967965.1"/>
</dbReference>
<evidence type="ECO:0000256" key="2">
    <source>
        <dbReference type="SAM" id="MobiDB-lite"/>
    </source>
</evidence>
<name>A0A3D1JDL6_9CHLR</name>
<dbReference type="InterPro" id="IPR007167">
    <property type="entry name" value="Fe-transptr_FeoA-like"/>
</dbReference>
<dbReference type="SUPFAM" id="SSF50037">
    <property type="entry name" value="C-terminal domain of transcriptional repressors"/>
    <property type="match status" value="1"/>
</dbReference>
<dbReference type="Pfam" id="PF04023">
    <property type="entry name" value="FeoA"/>
    <property type="match status" value="1"/>
</dbReference>
<dbReference type="SMART" id="SM00899">
    <property type="entry name" value="FeoA"/>
    <property type="match status" value="1"/>
</dbReference>
<dbReference type="Gene3D" id="2.30.30.90">
    <property type="match status" value="1"/>
</dbReference>
<evidence type="ECO:0000313" key="4">
    <source>
        <dbReference type="EMBL" id="HCE16681.1"/>
    </source>
</evidence>
<dbReference type="Proteomes" id="UP000264141">
    <property type="component" value="Unassembled WGS sequence"/>
</dbReference>
<dbReference type="AlphaFoldDB" id="A0A3D1JDL6"/>
<reference evidence="4 5" key="1">
    <citation type="journal article" date="2018" name="Nat. Biotechnol.">
        <title>A standardized bacterial taxonomy based on genome phylogeny substantially revises the tree of life.</title>
        <authorList>
            <person name="Parks D.H."/>
            <person name="Chuvochina M."/>
            <person name="Waite D.W."/>
            <person name="Rinke C."/>
            <person name="Skarshewski A."/>
            <person name="Chaumeil P.A."/>
            <person name="Hugenholtz P."/>
        </authorList>
    </citation>
    <scope>NUCLEOTIDE SEQUENCE [LARGE SCALE GENOMIC DNA]</scope>
    <source>
        <strain evidence="4">UBA8781</strain>
    </source>
</reference>
<organism evidence="4 5">
    <name type="scientific">Anaerolinea thermolimosa</name>
    <dbReference type="NCBI Taxonomy" id="229919"/>
    <lineage>
        <taxon>Bacteria</taxon>
        <taxon>Bacillati</taxon>
        <taxon>Chloroflexota</taxon>
        <taxon>Anaerolineae</taxon>
        <taxon>Anaerolineales</taxon>
        <taxon>Anaerolineaceae</taxon>
        <taxon>Anaerolinea</taxon>
    </lineage>
</organism>
<dbReference type="OrthoDB" id="166867at2"/>
<protein>
    <submittedName>
        <fullName evidence="4">Ferrous iron transport protein A</fullName>
    </submittedName>
</protein>